<organism evidence="3 4">
    <name type="scientific">Pontivivens marinum</name>
    <dbReference type="NCBI Taxonomy" id="1690039"/>
    <lineage>
        <taxon>Bacteria</taxon>
        <taxon>Pseudomonadati</taxon>
        <taxon>Pseudomonadota</taxon>
        <taxon>Alphaproteobacteria</taxon>
        <taxon>Rhodobacterales</taxon>
        <taxon>Paracoccaceae</taxon>
        <taxon>Pontivivens</taxon>
    </lineage>
</organism>
<dbReference type="GO" id="GO:0008080">
    <property type="term" value="F:N-acetyltransferase activity"/>
    <property type="evidence" value="ECO:0007669"/>
    <property type="project" value="InterPro"/>
</dbReference>
<evidence type="ECO:0000313" key="3">
    <source>
        <dbReference type="EMBL" id="SOH94670.1"/>
    </source>
</evidence>
<dbReference type="Pfam" id="PF00583">
    <property type="entry name" value="Acetyltransf_1"/>
    <property type="match status" value="1"/>
</dbReference>
<dbReference type="PANTHER" id="PTHR13947:SF37">
    <property type="entry name" value="LD18367P"/>
    <property type="match status" value="1"/>
</dbReference>
<sequence length="232" mass="24666">MTLPTPATLFDTLDATWPPERYQQQGDWLLRIGGDGGSRVNCATPMVDAPDLSGCGPLISVRGAQGDLDAQLDAAGYRIKDACRLMVVRSADLAAQLPAGPRTIAGDGPIARMLEIWQAGGIGPARLAIMNRANAPKSYIAGRVGDRPAGCIYVGAKGNVAMLHALEVATEHRRKGLARDLVAACGHWAAQNNAEWLSLIVTEANTGAHALYSNMGFTDIGGYHYRKMEEAQ</sequence>
<dbReference type="CDD" id="cd04301">
    <property type="entry name" value="NAT_SF"/>
    <property type="match status" value="1"/>
</dbReference>
<feature type="domain" description="N-acetyltransferase" evidence="2">
    <location>
        <begin position="86"/>
        <end position="232"/>
    </location>
</feature>
<accession>A0A2C9CTZ2</accession>
<dbReference type="InterPro" id="IPR016181">
    <property type="entry name" value="Acyl_CoA_acyltransferase"/>
</dbReference>
<dbReference type="InterPro" id="IPR000182">
    <property type="entry name" value="GNAT_dom"/>
</dbReference>
<evidence type="ECO:0000313" key="4">
    <source>
        <dbReference type="Proteomes" id="UP000220034"/>
    </source>
</evidence>
<name>A0A2C9CTZ2_9RHOB</name>
<dbReference type="EMBL" id="OCTN01000005">
    <property type="protein sequence ID" value="SOH94670.1"/>
    <property type="molecule type" value="Genomic_DNA"/>
</dbReference>
<dbReference type="PROSITE" id="PS51186">
    <property type="entry name" value="GNAT"/>
    <property type="match status" value="1"/>
</dbReference>
<evidence type="ECO:0000259" key="2">
    <source>
        <dbReference type="PROSITE" id="PS51186"/>
    </source>
</evidence>
<dbReference type="SUPFAM" id="SSF55729">
    <property type="entry name" value="Acyl-CoA N-acyltransferases (Nat)"/>
    <property type="match status" value="1"/>
</dbReference>
<dbReference type="PANTHER" id="PTHR13947">
    <property type="entry name" value="GNAT FAMILY N-ACETYLTRANSFERASE"/>
    <property type="match status" value="1"/>
</dbReference>
<protein>
    <submittedName>
        <fullName evidence="3">Acetyltransferase (GNAT) family protein</fullName>
    </submittedName>
</protein>
<dbReference type="Gene3D" id="3.40.630.30">
    <property type="match status" value="1"/>
</dbReference>
<proteinExistence type="predicted"/>
<dbReference type="Proteomes" id="UP000220034">
    <property type="component" value="Unassembled WGS sequence"/>
</dbReference>
<evidence type="ECO:0000256" key="1">
    <source>
        <dbReference type="ARBA" id="ARBA00022679"/>
    </source>
</evidence>
<reference evidence="4" key="1">
    <citation type="submission" date="2017-09" db="EMBL/GenBank/DDBJ databases">
        <authorList>
            <person name="Varghese N."/>
            <person name="Submissions S."/>
        </authorList>
    </citation>
    <scope>NUCLEOTIDE SEQUENCE [LARGE SCALE GENOMIC DNA]</scope>
    <source>
        <strain evidence="4">C7</strain>
    </source>
</reference>
<keyword evidence="4" id="KW-1185">Reference proteome</keyword>
<keyword evidence="1 3" id="KW-0808">Transferase</keyword>
<dbReference type="AlphaFoldDB" id="A0A2C9CTZ2"/>
<dbReference type="InterPro" id="IPR050769">
    <property type="entry name" value="NAT_camello-type"/>
</dbReference>
<dbReference type="RefSeq" id="WP_245851618.1">
    <property type="nucleotide sequence ID" value="NZ_OCTN01000005.1"/>
</dbReference>
<gene>
    <name evidence="3" type="ORF">SAMN06273572_10593</name>
</gene>